<dbReference type="InterPro" id="IPR011200">
    <property type="entry name" value="UCP012608"/>
</dbReference>
<name>A0ABP8VV56_9MICO</name>
<dbReference type="EMBL" id="BAABLM010000002">
    <property type="protein sequence ID" value="GAA4672699.1"/>
    <property type="molecule type" value="Genomic_DNA"/>
</dbReference>
<dbReference type="Proteomes" id="UP001501295">
    <property type="component" value="Unassembled WGS sequence"/>
</dbReference>
<sequence length="321" mass="34228">MDTAQRFAEFADVAERSGSSLYAAWARGVASDADLVALIDRARASQRQPVLVFAVSRLLGSGLGPFPSLRTWLLAHADRFVHELDRRSTQTNDVRRVAPVAAALTRIEAPVALLEVGASAGLCLYPDRYAVTVDGPSGSVVLGDARSAVRVRAVSRGMLVPTSARLPEIRFRAGLDLSPLDVRDDADLLWLETLLWPGQDERVALLRAAARIAAAEPTEVREGDAVGGLSEMVGLVHPTLTPVVVSTGSLVYLPGERRQAFVDEIARLGVRWISYEKSGSLGGIDATLPAAARERQHFATLALDGRAIATGDAHGTVLEAV</sequence>
<accession>A0ABP8VV56</accession>
<comment type="caution">
    <text evidence="1">The sequence shown here is derived from an EMBL/GenBank/DDBJ whole genome shotgun (WGS) entry which is preliminary data.</text>
</comment>
<gene>
    <name evidence="1" type="ORF">GCM10025780_16170</name>
</gene>
<keyword evidence="2" id="KW-1185">Reference proteome</keyword>
<evidence type="ECO:0000313" key="2">
    <source>
        <dbReference type="Proteomes" id="UP001501295"/>
    </source>
</evidence>
<evidence type="ECO:0008006" key="3">
    <source>
        <dbReference type="Google" id="ProtNLM"/>
    </source>
</evidence>
<proteinExistence type="predicted"/>
<dbReference type="RefSeq" id="WP_345375226.1">
    <property type="nucleotide sequence ID" value="NZ_BAABLM010000002.1"/>
</dbReference>
<organism evidence="1 2">
    <name type="scientific">Frondihabitans cladoniiphilus</name>
    <dbReference type="NCBI Taxonomy" id="715785"/>
    <lineage>
        <taxon>Bacteria</taxon>
        <taxon>Bacillati</taxon>
        <taxon>Actinomycetota</taxon>
        <taxon>Actinomycetes</taxon>
        <taxon>Micrococcales</taxon>
        <taxon>Microbacteriaceae</taxon>
        <taxon>Frondihabitans</taxon>
    </lineage>
</organism>
<evidence type="ECO:0000313" key="1">
    <source>
        <dbReference type="EMBL" id="GAA4672699.1"/>
    </source>
</evidence>
<reference evidence="2" key="1">
    <citation type="journal article" date="2019" name="Int. J. Syst. Evol. Microbiol.">
        <title>The Global Catalogue of Microorganisms (GCM) 10K type strain sequencing project: providing services to taxonomists for standard genome sequencing and annotation.</title>
        <authorList>
            <consortium name="The Broad Institute Genomics Platform"/>
            <consortium name="The Broad Institute Genome Sequencing Center for Infectious Disease"/>
            <person name="Wu L."/>
            <person name="Ma J."/>
        </authorList>
    </citation>
    <scope>NUCLEOTIDE SEQUENCE [LARGE SCALE GENOMIC DNA]</scope>
    <source>
        <strain evidence="2">JCM 18956</strain>
    </source>
</reference>
<dbReference type="Pfam" id="PF10094">
    <property type="entry name" value="DUF2332"/>
    <property type="match status" value="1"/>
</dbReference>
<protein>
    <recommendedName>
        <fullName evidence="3">DUF2332 domain-containing protein</fullName>
    </recommendedName>
</protein>